<organism evidence="1 2">
    <name type="scientific">Saccharopolyspora spinosa</name>
    <dbReference type="NCBI Taxonomy" id="60894"/>
    <lineage>
        <taxon>Bacteria</taxon>
        <taxon>Bacillati</taxon>
        <taxon>Actinomycetota</taxon>
        <taxon>Actinomycetes</taxon>
        <taxon>Pseudonocardiales</taxon>
        <taxon>Pseudonocardiaceae</taxon>
        <taxon>Saccharopolyspora</taxon>
    </lineage>
</organism>
<protein>
    <submittedName>
        <fullName evidence="1">Uncharacterized protein</fullName>
    </submittedName>
</protein>
<dbReference type="EMBL" id="PJNB01000001">
    <property type="protein sequence ID" value="PKW19692.1"/>
    <property type="molecule type" value="Genomic_DNA"/>
</dbReference>
<dbReference type="Proteomes" id="UP000233786">
    <property type="component" value="Unassembled WGS sequence"/>
</dbReference>
<sequence length="234" mass="25718">MVGMFRFLRRRNAEAPDNAENAEPVEVHAEAADRATRFWQRWDDLLPEIASALGDSVPQRIESLVAEALADVHPNLTFAIEHGEKAVYALVISAQADPELRPYTDAWMAAAPAADTLWEYHDSVPPVPDPTEVTVNLRGEKYPLADVRVVAQVDEAEGLVDVAVYHPGFSGLEENARRALTFLPLDATLGERLAADRLGRVETAELEPEGSIGLLEFRELVRELARTASAPTES</sequence>
<keyword evidence="2" id="KW-1185">Reference proteome</keyword>
<evidence type="ECO:0000313" key="2">
    <source>
        <dbReference type="Proteomes" id="UP000233786"/>
    </source>
</evidence>
<dbReference type="AlphaFoldDB" id="A0A2N3Y9T3"/>
<evidence type="ECO:0000313" key="1">
    <source>
        <dbReference type="EMBL" id="PKW19692.1"/>
    </source>
</evidence>
<reference evidence="1" key="1">
    <citation type="submission" date="2017-12" db="EMBL/GenBank/DDBJ databases">
        <title>Sequencing the genomes of 1000 Actinobacteria strains.</title>
        <authorList>
            <person name="Klenk H.-P."/>
        </authorList>
    </citation>
    <scope>NUCLEOTIDE SEQUENCE [LARGE SCALE GENOMIC DNA]</scope>
    <source>
        <strain evidence="1">DSM 44228</strain>
    </source>
</reference>
<proteinExistence type="predicted"/>
<gene>
    <name evidence="1" type="ORF">A8926_7878</name>
</gene>
<comment type="caution">
    <text evidence="1">The sequence shown here is derived from an EMBL/GenBank/DDBJ whole genome shotgun (WGS) entry which is preliminary data.</text>
</comment>
<dbReference type="STRING" id="994479.GCA_000194155_00276"/>
<accession>A0A2N3Y9T3</accession>
<name>A0A2N3Y9T3_SACSN</name>
<dbReference type="OrthoDB" id="3828153at2"/>